<reference evidence="3" key="2">
    <citation type="submission" date="2019-07" db="EMBL/GenBank/DDBJ databases">
        <authorList>
            <person name="Seetharam A."/>
            <person name="Woodhouse M."/>
            <person name="Cannon E."/>
        </authorList>
    </citation>
    <scope>NUCLEOTIDE SEQUENCE [LARGE SCALE GENOMIC DNA]</scope>
    <source>
        <strain evidence="3">cv. B73</strain>
    </source>
</reference>
<accession>A0A804U8S2</accession>
<feature type="compositionally biased region" description="Low complexity" evidence="1">
    <location>
        <begin position="39"/>
        <end position="50"/>
    </location>
</feature>
<dbReference type="AlphaFoldDB" id="A0A804U8S2"/>
<reference evidence="3" key="3">
    <citation type="submission" date="2021-05" db="UniProtKB">
        <authorList>
            <consortium name="EnsemblPlants"/>
        </authorList>
    </citation>
    <scope>IDENTIFICATION</scope>
    <source>
        <strain evidence="3">cv. B73</strain>
    </source>
</reference>
<feature type="compositionally biased region" description="Low complexity" evidence="1">
    <location>
        <begin position="58"/>
        <end position="80"/>
    </location>
</feature>
<dbReference type="Proteomes" id="UP000007305">
    <property type="component" value="Chromosome 5"/>
</dbReference>
<dbReference type="InParanoid" id="A0A804U8S2"/>
<evidence type="ECO:0000256" key="2">
    <source>
        <dbReference type="SAM" id="Phobius"/>
    </source>
</evidence>
<dbReference type="Gramene" id="Zm00001eb249200_T003">
    <property type="protein sequence ID" value="Zm00001eb249200_P003"/>
    <property type="gene ID" value="Zm00001eb249200"/>
</dbReference>
<evidence type="ECO:0000256" key="1">
    <source>
        <dbReference type="SAM" id="MobiDB-lite"/>
    </source>
</evidence>
<keyword evidence="2" id="KW-0472">Membrane</keyword>
<name>A0A804U8S2_MAIZE</name>
<keyword evidence="2" id="KW-1133">Transmembrane helix</keyword>
<feature type="region of interest" description="Disordered" evidence="1">
    <location>
        <begin position="1"/>
        <end position="210"/>
    </location>
</feature>
<dbReference type="EnsemblPlants" id="Zm00001eb249200_T003">
    <property type="protein sequence ID" value="Zm00001eb249200_P003"/>
    <property type="gene ID" value="Zm00001eb249200"/>
</dbReference>
<proteinExistence type="predicted"/>
<feature type="transmembrane region" description="Helical" evidence="2">
    <location>
        <begin position="284"/>
        <end position="304"/>
    </location>
</feature>
<feature type="compositionally biased region" description="Polar residues" evidence="1">
    <location>
        <begin position="8"/>
        <end position="25"/>
    </location>
</feature>
<gene>
    <name evidence="3" type="primary">LOC100384443</name>
</gene>
<protein>
    <submittedName>
        <fullName evidence="3">Uncharacterized protein</fullName>
    </submittedName>
</protein>
<sequence>MTHPLASSHCSSSAQGTTENGVTSPPSRPRAPDRLLRSAAVTAGAAPANAERATGQLAAPGASSRQPAAGAPGAAGRQPATRAHRHSTSGPDHSAPGPDHSSPGSHNAAPGADNSTSGPHHAASVPTGVATARSHHSATVSPGKPAARSRHPATVSAHGATSRHAPSTRHPAATGRAHAGPERGPDSPARGDTGCVPQEPQDAEPRRRDVPGALALARGHADERRLGCKRARGRLRHGGGVGGRGPRRLALSSRLRLFFLSSLVTPMLSPPPRASTLLLAPFQFHLFFFLWCCYLILPALRSILDVRRRR</sequence>
<keyword evidence="2" id="KW-0812">Transmembrane</keyword>
<reference evidence="4" key="1">
    <citation type="journal article" date="2009" name="Science">
        <title>The B73 maize genome: complexity, diversity, and dynamics.</title>
        <authorList>
            <person name="Schnable P.S."/>
            <person name="Ware D."/>
            <person name="Fulton R.S."/>
            <person name="Stein J.C."/>
            <person name="Wei F."/>
            <person name="Pasternak S."/>
            <person name="Liang C."/>
            <person name="Zhang J."/>
            <person name="Fulton L."/>
            <person name="Graves T.A."/>
            <person name="Minx P."/>
            <person name="Reily A.D."/>
            <person name="Courtney L."/>
            <person name="Kruchowski S.S."/>
            <person name="Tomlinson C."/>
            <person name="Strong C."/>
            <person name="Delehaunty K."/>
            <person name="Fronick C."/>
            <person name="Courtney B."/>
            <person name="Rock S.M."/>
            <person name="Belter E."/>
            <person name="Du F."/>
            <person name="Kim K."/>
            <person name="Abbott R.M."/>
            <person name="Cotton M."/>
            <person name="Levy A."/>
            <person name="Marchetto P."/>
            <person name="Ochoa K."/>
            <person name="Jackson S.M."/>
            <person name="Gillam B."/>
            <person name="Chen W."/>
            <person name="Yan L."/>
            <person name="Higginbotham J."/>
            <person name="Cardenas M."/>
            <person name="Waligorski J."/>
            <person name="Applebaum E."/>
            <person name="Phelps L."/>
            <person name="Falcone J."/>
            <person name="Kanchi K."/>
            <person name="Thane T."/>
            <person name="Scimone A."/>
            <person name="Thane N."/>
            <person name="Henke J."/>
            <person name="Wang T."/>
            <person name="Ruppert J."/>
            <person name="Shah N."/>
            <person name="Rotter K."/>
            <person name="Hodges J."/>
            <person name="Ingenthron E."/>
            <person name="Cordes M."/>
            <person name="Kohlberg S."/>
            <person name="Sgro J."/>
            <person name="Delgado B."/>
            <person name="Mead K."/>
            <person name="Chinwalla A."/>
            <person name="Leonard S."/>
            <person name="Crouse K."/>
            <person name="Collura K."/>
            <person name="Kudrna D."/>
            <person name="Currie J."/>
            <person name="He R."/>
            <person name="Angelova A."/>
            <person name="Rajasekar S."/>
            <person name="Mueller T."/>
            <person name="Lomeli R."/>
            <person name="Scara G."/>
            <person name="Ko A."/>
            <person name="Delaney K."/>
            <person name="Wissotski M."/>
            <person name="Lopez G."/>
            <person name="Campos D."/>
            <person name="Braidotti M."/>
            <person name="Ashley E."/>
            <person name="Golser W."/>
            <person name="Kim H."/>
            <person name="Lee S."/>
            <person name="Lin J."/>
            <person name="Dujmic Z."/>
            <person name="Kim W."/>
            <person name="Talag J."/>
            <person name="Zuccolo A."/>
            <person name="Fan C."/>
            <person name="Sebastian A."/>
            <person name="Kramer M."/>
            <person name="Spiegel L."/>
            <person name="Nascimento L."/>
            <person name="Zutavern T."/>
            <person name="Miller B."/>
            <person name="Ambroise C."/>
            <person name="Muller S."/>
            <person name="Spooner W."/>
            <person name="Narechania A."/>
            <person name="Ren L."/>
            <person name="Wei S."/>
            <person name="Kumari S."/>
            <person name="Faga B."/>
            <person name="Levy M.J."/>
            <person name="McMahan L."/>
            <person name="Van Buren P."/>
            <person name="Vaughn M.W."/>
            <person name="Ying K."/>
            <person name="Yeh C.-T."/>
            <person name="Emrich S.J."/>
            <person name="Jia Y."/>
            <person name="Kalyanaraman A."/>
            <person name="Hsia A.-P."/>
            <person name="Barbazuk W.B."/>
            <person name="Baucom R.S."/>
            <person name="Brutnell T.P."/>
            <person name="Carpita N.C."/>
            <person name="Chaparro C."/>
            <person name="Chia J.-M."/>
            <person name="Deragon J.-M."/>
            <person name="Estill J.C."/>
            <person name="Fu Y."/>
            <person name="Jeddeloh J.A."/>
            <person name="Han Y."/>
            <person name="Lee H."/>
            <person name="Li P."/>
            <person name="Lisch D.R."/>
            <person name="Liu S."/>
            <person name="Liu Z."/>
            <person name="Nagel D.H."/>
            <person name="McCann M.C."/>
            <person name="SanMiguel P."/>
            <person name="Myers A.M."/>
            <person name="Nettleton D."/>
            <person name="Nguyen J."/>
            <person name="Penning B.W."/>
            <person name="Ponnala L."/>
            <person name="Schneider K.L."/>
            <person name="Schwartz D.C."/>
            <person name="Sharma A."/>
            <person name="Soderlund C."/>
            <person name="Springer N.M."/>
            <person name="Sun Q."/>
            <person name="Wang H."/>
            <person name="Waterman M."/>
            <person name="Westerman R."/>
            <person name="Wolfgruber T.K."/>
            <person name="Yang L."/>
            <person name="Yu Y."/>
            <person name="Zhang L."/>
            <person name="Zhou S."/>
            <person name="Zhu Q."/>
            <person name="Bennetzen J.L."/>
            <person name="Dawe R.K."/>
            <person name="Jiang J."/>
            <person name="Jiang N."/>
            <person name="Presting G.G."/>
            <person name="Wessler S.R."/>
            <person name="Aluru S."/>
            <person name="Martienssen R.A."/>
            <person name="Clifton S.W."/>
            <person name="McCombie W.R."/>
            <person name="Wing R.A."/>
            <person name="Wilson R.K."/>
        </authorList>
    </citation>
    <scope>NUCLEOTIDE SEQUENCE [LARGE SCALE GENOMIC DNA]</scope>
    <source>
        <strain evidence="4">cv. B73</strain>
    </source>
</reference>
<evidence type="ECO:0000313" key="4">
    <source>
        <dbReference type="Proteomes" id="UP000007305"/>
    </source>
</evidence>
<keyword evidence="4" id="KW-1185">Reference proteome</keyword>
<organism evidence="3 4">
    <name type="scientific">Zea mays</name>
    <name type="common">Maize</name>
    <dbReference type="NCBI Taxonomy" id="4577"/>
    <lineage>
        <taxon>Eukaryota</taxon>
        <taxon>Viridiplantae</taxon>
        <taxon>Streptophyta</taxon>
        <taxon>Embryophyta</taxon>
        <taxon>Tracheophyta</taxon>
        <taxon>Spermatophyta</taxon>
        <taxon>Magnoliopsida</taxon>
        <taxon>Liliopsida</taxon>
        <taxon>Poales</taxon>
        <taxon>Poaceae</taxon>
        <taxon>PACMAD clade</taxon>
        <taxon>Panicoideae</taxon>
        <taxon>Andropogonodae</taxon>
        <taxon>Andropogoneae</taxon>
        <taxon>Tripsacinae</taxon>
        <taxon>Zea</taxon>
    </lineage>
</organism>
<evidence type="ECO:0000313" key="3">
    <source>
        <dbReference type="EnsemblPlants" id="Zm00001eb249200_P003"/>
    </source>
</evidence>